<dbReference type="PANTHER" id="PTHR10642:SF26">
    <property type="entry name" value="RIBONUCLEASE H1"/>
    <property type="match status" value="1"/>
</dbReference>
<dbReference type="InterPro" id="IPR012337">
    <property type="entry name" value="RNaseH-like_sf"/>
</dbReference>
<dbReference type="PANTHER" id="PTHR10642">
    <property type="entry name" value="RIBONUCLEASE H1"/>
    <property type="match status" value="1"/>
</dbReference>
<dbReference type="GO" id="GO:0003676">
    <property type="term" value="F:nucleic acid binding"/>
    <property type="evidence" value="ECO:0007669"/>
    <property type="project" value="InterPro"/>
</dbReference>
<keyword evidence="7 10" id="KW-0255">Endonuclease</keyword>
<dbReference type="AlphaFoldDB" id="A0A2M7WS74"/>
<feature type="binding site" evidence="10">
    <location>
        <position position="45"/>
    </location>
    <ligand>
        <name>Mg(2+)</name>
        <dbReference type="ChEBI" id="CHEBI:18420"/>
        <label>1</label>
    </ligand>
</feature>
<dbReference type="InterPro" id="IPR050092">
    <property type="entry name" value="RNase_H"/>
</dbReference>
<feature type="binding site" evidence="10">
    <location>
        <position position="7"/>
    </location>
    <ligand>
        <name>Mg(2+)</name>
        <dbReference type="ChEBI" id="CHEBI:18420"/>
        <label>2</label>
    </ligand>
</feature>
<dbReference type="InterPro" id="IPR002156">
    <property type="entry name" value="RNaseH_domain"/>
</dbReference>
<evidence type="ECO:0000256" key="10">
    <source>
        <dbReference type="HAMAP-Rule" id="MF_00042"/>
    </source>
</evidence>
<dbReference type="InterPro" id="IPR036397">
    <property type="entry name" value="RNaseH_sf"/>
</dbReference>
<dbReference type="SUPFAM" id="SSF53098">
    <property type="entry name" value="Ribonuclease H-like"/>
    <property type="match status" value="1"/>
</dbReference>
<dbReference type="PROSITE" id="PS50879">
    <property type="entry name" value="RNASE_H_1"/>
    <property type="match status" value="1"/>
</dbReference>
<comment type="catalytic activity">
    <reaction evidence="1 10">
        <text>Endonucleolytic cleavage to 5'-phosphomonoester.</text>
        <dbReference type="EC" id="3.1.26.4"/>
    </reaction>
</comment>
<evidence type="ECO:0000256" key="1">
    <source>
        <dbReference type="ARBA" id="ARBA00000077"/>
    </source>
</evidence>
<feature type="binding site" evidence="10">
    <location>
        <position position="66"/>
    </location>
    <ligand>
        <name>Mg(2+)</name>
        <dbReference type="ChEBI" id="CHEBI:18420"/>
        <label>1</label>
    </ligand>
</feature>
<dbReference type="Gene3D" id="3.30.420.10">
    <property type="entry name" value="Ribonuclease H-like superfamily/Ribonuclease H"/>
    <property type="match status" value="1"/>
</dbReference>
<feature type="domain" description="RNase H type-1" evidence="11">
    <location>
        <begin position="1"/>
        <end position="138"/>
    </location>
</feature>
<organism evidence="12 13">
    <name type="scientific">Candidatus Zambryskibacteria bacterium CG_4_9_14_3_um_filter_42_15</name>
    <dbReference type="NCBI Taxonomy" id="1975112"/>
    <lineage>
        <taxon>Bacteria</taxon>
        <taxon>Candidatus Zambryskiibacteriota</taxon>
    </lineage>
</organism>
<evidence type="ECO:0000256" key="4">
    <source>
        <dbReference type="ARBA" id="ARBA00012180"/>
    </source>
</evidence>
<keyword evidence="9 10" id="KW-0460">Magnesium</keyword>
<evidence type="ECO:0000259" key="11">
    <source>
        <dbReference type="PROSITE" id="PS50879"/>
    </source>
</evidence>
<comment type="caution">
    <text evidence="12">The sequence shown here is derived from an EMBL/GenBank/DDBJ whole genome shotgun (WGS) entry which is preliminary data.</text>
</comment>
<keyword evidence="8 10" id="KW-0378">Hydrolase</keyword>
<comment type="subunit">
    <text evidence="3 10">Monomer.</text>
</comment>
<feature type="binding site" evidence="10">
    <location>
        <position position="130"/>
    </location>
    <ligand>
        <name>Mg(2+)</name>
        <dbReference type="ChEBI" id="CHEBI:18420"/>
        <label>2</label>
    </ligand>
</feature>
<evidence type="ECO:0000256" key="9">
    <source>
        <dbReference type="ARBA" id="ARBA00022842"/>
    </source>
</evidence>
<evidence type="ECO:0000256" key="8">
    <source>
        <dbReference type="ARBA" id="ARBA00022801"/>
    </source>
</evidence>
<dbReference type="Proteomes" id="UP000230758">
    <property type="component" value="Unassembled WGS sequence"/>
</dbReference>
<dbReference type="GO" id="GO:0000287">
    <property type="term" value="F:magnesium ion binding"/>
    <property type="evidence" value="ECO:0007669"/>
    <property type="project" value="UniProtKB-UniRule"/>
</dbReference>
<dbReference type="GO" id="GO:0004523">
    <property type="term" value="F:RNA-DNA hybrid ribonuclease activity"/>
    <property type="evidence" value="ECO:0007669"/>
    <property type="project" value="UniProtKB-UniRule"/>
</dbReference>
<dbReference type="GO" id="GO:0005737">
    <property type="term" value="C:cytoplasm"/>
    <property type="evidence" value="ECO:0007669"/>
    <property type="project" value="UniProtKB-SubCell"/>
</dbReference>
<proteinExistence type="inferred from homology"/>
<dbReference type="HAMAP" id="MF_00042">
    <property type="entry name" value="RNase_H"/>
    <property type="match status" value="1"/>
</dbReference>
<evidence type="ECO:0000256" key="6">
    <source>
        <dbReference type="ARBA" id="ARBA00022723"/>
    </source>
</evidence>
<evidence type="ECO:0000256" key="5">
    <source>
        <dbReference type="ARBA" id="ARBA00022722"/>
    </source>
</evidence>
<dbReference type="InterPro" id="IPR022892">
    <property type="entry name" value="RNaseHI"/>
</dbReference>
<feature type="binding site" evidence="10">
    <location>
        <position position="7"/>
    </location>
    <ligand>
        <name>Mg(2+)</name>
        <dbReference type="ChEBI" id="CHEBI:18420"/>
        <label>1</label>
    </ligand>
</feature>
<dbReference type="NCBIfam" id="NF001236">
    <property type="entry name" value="PRK00203.1"/>
    <property type="match status" value="1"/>
</dbReference>
<name>A0A2M7WS74_9BACT</name>
<dbReference type="EC" id="3.1.26.4" evidence="4 10"/>
<evidence type="ECO:0000256" key="2">
    <source>
        <dbReference type="ARBA" id="ARBA00005300"/>
    </source>
</evidence>
<dbReference type="CDD" id="cd09278">
    <property type="entry name" value="RNase_HI_prokaryote_like"/>
    <property type="match status" value="1"/>
</dbReference>
<gene>
    <name evidence="10" type="primary">rnhA</name>
    <name evidence="12" type="ORF">CO185_01775</name>
</gene>
<comment type="similarity">
    <text evidence="2 10">Belongs to the RNase H family.</text>
</comment>
<evidence type="ECO:0000256" key="3">
    <source>
        <dbReference type="ARBA" id="ARBA00011245"/>
    </source>
</evidence>
<dbReference type="EMBL" id="PFXF01000022">
    <property type="protein sequence ID" value="PJA32803.1"/>
    <property type="molecule type" value="Genomic_DNA"/>
</dbReference>
<keyword evidence="10" id="KW-0963">Cytoplasm</keyword>
<dbReference type="GO" id="GO:0043137">
    <property type="term" value="P:DNA replication, removal of RNA primer"/>
    <property type="evidence" value="ECO:0007669"/>
    <property type="project" value="TreeGrafter"/>
</dbReference>
<protein>
    <recommendedName>
        <fullName evidence="4 10">Ribonuclease H</fullName>
        <shortName evidence="10">RNase H</shortName>
        <ecNumber evidence="4 10">3.1.26.4</ecNumber>
    </recommendedName>
</protein>
<accession>A0A2M7WS74</accession>
<dbReference type="Pfam" id="PF00075">
    <property type="entry name" value="RNase_H"/>
    <property type="match status" value="1"/>
</dbReference>
<evidence type="ECO:0000313" key="13">
    <source>
        <dbReference type="Proteomes" id="UP000230758"/>
    </source>
</evidence>
<evidence type="ECO:0000313" key="12">
    <source>
        <dbReference type="EMBL" id="PJA32803.1"/>
    </source>
</evidence>
<keyword evidence="6 10" id="KW-0479">Metal-binding</keyword>
<comment type="subcellular location">
    <subcellularLocation>
        <location evidence="10">Cytoplasm</location>
    </subcellularLocation>
</comment>
<keyword evidence="5 10" id="KW-0540">Nuclease</keyword>
<evidence type="ECO:0000256" key="7">
    <source>
        <dbReference type="ARBA" id="ARBA00022759"/>
    </source>
</evidence>
<comment type="function">
    <text evidence="10">Endonuclease that specifically degrades the RNA of RNA-DNA hybrids.</text>
</comment>
<comment type="cofactor">
    <cofactor evidence="10">
        <name>Mg(2+)</name>
        <dbReference type="ChEBI" id="CHEBI:18420"/>
    </cofactor>
    <text evidence="10">Binds 1 Mg(2+) ion per subunit. May bind a second metal ion at a regulatory site, or after substrate binding.</text>
</comment>
<sequence>MITIYTDGSSRGNPGPGGWGAIILSDDEVRELGGGDPHTTNNRMELMAAIKSLEYVPDNVITLNTDSEYVMKGMTQWIEGWQKKGWRTANRKPVLNQDLWQKLLEVTQGKNIEWKYVAGHTGVPLNERADEIATTFADGLIPNLYNGPRNKY</sequence>
<reference evidence="13" key="1">
    <citation type="submission" date="2017-09" db="EMBL/GenBank/DDBJ databases">
        <title>Depth-based differentiation of microbial function through sediment-hosted aquifers and enrichment of novel symbionts in the deep terrestrial subsurface.</title>
        <authorList>
            <person name="Probst A.J."/>
            <person name="Ladd B."/>
            <person name="Jarett J.K."/>
            <person name="Geller-Mcgrath D.E."/>
            <person name="Sieber C.M.K."/>
            <person name="Emerson J.B."/>
            <person name="Anantharaman K."/>
            <person name="Thomas B.C."/>
            <person name="Malmstrom R."/>
            <person name="Stieglmeier M."/>
            <person name="Klingl A."/>
            <person name="Woyke T."/>
            <person name="Ryan C.M."/>
            <person name="Banfield J.F."/>
        </authorList>
    </citation>
    <scope>NUCLEOTIDE SEQUENCE [LARGE SCALE GENOMIC DNA]</scope>
</reference>